<dbReference type="eggNOG" id="KOG1287">
    <property type="taxonomic scope" value="Eukaryota"/>
</dbReference>
<evidence type="ECO:0000256" key="4">
    <source>
        <dbReference type="ARBA" id="ARBA00023136"/>
    </source>
</evidence>
<reference evidence="7" key="1">
    <citation type="submission" date="2016-11" db="UniProtKB">
        <authorList>
            <consortium name="WormBaseParasite"/>
        </authorList>
    </citation>
    <scope>IDENTIFICATION</scope>
</reference>
<name>A0A1I7UL03_9PELO</name>
<evidence type="ECO:0000256" key="3">
    <source>
        <dbReference type="ARBA" id="ARBA00022989"/>
    </source>
</evidence>
<feature type="transmembrane region" description="Helical" evidence="5">
    <location>
        <begin position="162"/>
        <end position="183"/>
    </location>
</feature>
<dbReference type="PIRSF" id="PIRSF006060">
    <property type="entry name" value="AA_transporter"/>
    <property type="match status" value="1"/>
</dbReference>
<dbReference type="AlphaFoldDB" id="A0A1I7UL03"/>
<feature type="transmembrane region" description="Helical" evidence="5">
    <location>
        <begin position="12"/>
        <end position="33"/>
    </location>
</feature>
<feature type="transmembrane region" description="Helical" evidence="5">
    <location>
        <begin position="351"/>
        <end position="375"/>
    </location>
</feature>
<dbReference type="Pfam" id="PF13520">
    <property type="entry name" value="AA_permease_2"/>
    <property type="match status" value="1"/>
</dbReference>
<keyword evidence="6" id="KW-1185">Reference proteome</keyword>
<dbReference type="InterPro" id="IPR050598">
    <property type="entry name" value="AminoAcid_Transporter"/>
</dbReference>
<keyword evidence="3 5" id="KW-1133">Transmembrane helix</keyword>
<feature type="transmembrane region" description="Helical" evidence="5">
    <location>
        <begin position="195"/>
        <end position="220"/>
    </location>
</feature>
<feature type="transmembrane region" description="Helical" evidence="5">
    <location>
        <begin position="121"/>
        <end position="142"/>
    </location>
</feature>
<evidence type="ECO:0000313" key="6">
    <source>
        <dbReference type="Proteomes" id="UP000095282"/>
    </source>
</evidence>
<dbReference type="PANTHER" id="PTHR11785">
    <property type="entry name" value="AMINO ACID TRANSPORTER"/>
    <property type="match status" value="1"/>
</dbReference>
<dbReference type="Gene3D" id="1.20.1740.10">
    <property type="entry name" value="Amino acid/polyamine transporter I"/>
    <property type="match status" value="1"/>
</dbReference>
<proteinExistence type="predicted"/>
<dbReference type="Proteomes" id="UP000095282">
    <property type="component" value="Unplaced"/>
</dbReference>
<dbReference type="InterPro" id="IPR002293">
    <property type="entry name" value="AA/rel_permease1"/>
</dbReference>
<dbReference type="WBParaSite" id="Csp11.Scaffold630.g17004.t1">
    <property type="protein sequence ID" value="Csp11.Scaffold630.g17004.t1"/>
    <property type="gene ID" value="Csp11.Scaffold630.g17004"/>
</dbReference>
<comment type="subcellular location">
    <subcellularLocation>
        <location evidence="1">Membrane</location>
        <topology evidence="1">Multi-pass membrane protein</topology>
    </subcellularLocation>
</comment>
<protein>
    <submittedName>
        <fullName evidence="7">Amino acid transporter</fullName>
    </submittedName>
</protein>
<evidence type="ECO:0000313" key="7">
    <source>
        <dbReference type="WBParaSite" id="Csp11.Scaffold630.g17004.t1"/>
    </source>
</evidence>
<keyword evidence="4 5" id="KW-0472">Membrane</keyword>
<dbReference type="PANTHER" id="PTHR11785:SF302">
    <property type="entry name" value="AMINO ACID TRANSPORTER"/>
    <property type="match status" value="1"/>
</dbReference>
<feature type="transmembrane region" description="Helical" evidence="5">
    <location>
        <begin position="381"/>
        <end position="403"/>
    </location>
</feature>
<feature type="transmembrane region" description="Helical" evidence="5">
    <location>
        <begin position="318"/>
        <end position="339"/>
    </location>
</feature>
<keyword evidence="2 5" id="KW-0812">Transmembrane</keyword>
<sequence>MDESNKMGFLGATSYVIGNIIGSGIFITPASILRNVDSIGLSLLIWVLCAVIAILGAICYIELGTSIREAGCDFAYICYVKWYSIAFAFMWVSVLMTYPATIAICAETFGQYLIEGLKQILATVAKLFSCLLIIGTGFYFYFVKGWHGYLENPMQGSKYGTGNLILGFYGGLWAFSGWDVLNYSTGEIKHPKRNVPFALLTGISVVTAIYVAINVAYFVVLDVESVKQSDAVAAIFSRETLGDFANIIPFLIGILLIGSLNSNLFSGSRYMYAAARQGHLPACFSCVNGETESPRVAVLAQSILALLISYIGDLDTLITYVMFGFWAQRIFSLVALLIIRHNHIPVHPDAVRVPLFCIYLFLIITVALVIIPIFYEFQSTALAIAICLFGFVLYYIFIHKAIFPRWLVALNRKVTLSCCILFDCLPDVKGGVQLLASDSSQALLSERLSSTRLSDDSLPDLHSDEKNIMRRNGSAAGLKMLISSVPSSLVDLISDVQ</sequence>
<evidence type="ECO:0000256" key="1">
    <source>
        <dbReference type="ARBA" id="ARBA00004141"/>
    </source>
</evidence>
<accession>A0A1I7UL03</accession>
<dbReference type="STRING" id="1561998.A0A1I7UL03"/>
<organism evidence="6 7">
    <name type="scientific">Caenorhabditis tropicalis</name>
    <dbReference type="NCBI Taxonomy" id="1561998"/>
    <lineage>
        <taxon>Eukaryota</taxon>
        <taxon>Metazoa</taxon>
        <taxon>Ecdysozoa</taxon>
        <taxon>Nematoda</taxon>
        <taxon>Chromadorea</taxon>
        <taxon>Rhabditida</taxon>
        <taxon>Rhabditina</taxon>
        <taxon>Rhabditomorpha</taxon>
        <taxon>Rhabditoidea</taxon>
        <taxon>Rhabditidae</taxon>
        <taxon>Peloderinae</taxon>
        <taxon>Caenorhabditis</taxon>
    </lineage>
</organism>
<dbReference type="GO" id="GO:0016020">
    <property type="term" value="C:membrane"/>
    <property type="evidence" value="ECO:0007669"/>
    <property type="project" value="UniProtKB-SubCell"/>
</dbReference>
<evidence type="ECO:0000256" key="2">
    <source>
        <dbReference type="ARBA" id="ARBA00022692"/>
    </source>
</evidence>
<evidence type="ECO:0000256" key="5">
    <source>
        <dbReference type="SAM" id="Phobius"/>
    </source>
</evidence>
<feature type="transmembrane region" description="Helical" evidence="5">
    <location>
        <begin position="247"/>
        <end position="266"/>
    </location>
</feature>
<feature type="transmembrane region" description="Helical" evidence="5">
    <location>
        <begin position="39"/>
        <end position="61"/>
    </location>
</feature>
<dbReference type="GO" id="GO:0015179">
    <property type="term" value="F:L-amino acid transmembrane transporter activity"/>
    <property type="evidence" value="ECO:0007669"/>
    <property type="project" value="TreeGrafter"/>
</dbReference>